<dbReference type="PANTHER" id="PTHR34861:SF10">
    <property type="entry name" value="CYCLASE"/>
    <property type="match status" value="1"/>
</dbReference>
<feature type="signal peptide" evidence="1">
    <location>
        <begin position="1"/>
        <end position="29"/>
    </location>
</feature>
<sequence length="351" mass="38855">MKIPNYFKFTIILIFILSTLSSFSSSSIADELPLRDRWSPSIFGKNDEVGSVNWISNKKVLESLKLVKKGKVATLGKVYQSDAPVFAQRNWKLIIPGLPTYKFPGENSLVANDEYVMAELGQVGTQFDGLGHIGVNTSQGNYFYNGNFLEDFGTSYGLNKLGVEKIGELGYVTRGVLLDIAGYRGVERLPVPQGKSKNDPGIITINDIKGAIKKQKIARIKQGDVVIFYTGHGKYWGKDWDSLSPEQKAKNRQIFNSGRPGPGITSCRYLSRLKIAMVGSDTWGTEAAPGEDPNRPADCHIEWIVKHGITIFENLDVSQLIEDKVYEFMFVFAPLKMKGATGSPANPIAIY</sequence>
<dbReference type="InterPro" id="IPR007325">
    <property type="entry name" value="KFase/CYL"/>
</dbReference>
<evidence type="ECO:0000313" key="2">
    <source>
        <dbReference type="EMBL" id="RQH40888.1"/>
    </source>
</evidence>
<keyword evidence="3" id="KW-1185">Reference proteome</keyword>
<dbReference type="Pfam" id="PF04199">
    <property type="entry name" value="Cyclase"/>
    <property type="match status" value="1"/>
</dbReference>
<dbReference type="AlphaFoldDB" id="A0A3N6RFD3"/>
<dbReference type="Proteomes" id="UP000269154">
    <property type="component" value="Unassembled WGS sequence"/>
</dbReference>
<comment type="caution">
    <text evidence="2">The sequence shown here is derived from an EMBL/GenBank/DDBJ whole genome shotgun (WGS) entry which is preliminary data.</text>
</comment>
<feature type="chain" id="PRO_5018306934" evidence="1">
    <location>
        <begin position="30"/>
        <end position="351"/>
    </location>
</feature>
<dbReference type="RefSeq" id="WP_124154873.1">
    <property type="nucleotide sequence ID" value="NZ_CAWOLW010000699.1"/>
</dbReference>
<dbReference type="OrthoDB" id="9796085at2"/>
<dbReference type="PANTHER" id="PTHR34861">
    <property type="match status" value="1"/>
</dbReference>
<dbReference type="Gene3D" id="3.50.30.50">
    <property type="entry name" value="Putative cyclase"/>
    <property type="match status" value="1"/>
</dbReference>
<dbReference type="GO" id="GO:0004061">
    <property type="term" value="F:arylformamidase activity"/>
    <property type="evidence" value="ECO:0007669"/>
    <property type="project" value="InterPro"/>
</dbReference>
<evidence type="ECO:0000256" key="1">
    <source>
        <dbReference type="SAM" id="SignalP"/>
    </source>
</evidence>
<dbReference type="GO" id="GO:0019441">
    <property type="term" value="P:L-tryptophan catabolic process to kynurenine"/>
    <property type="evidence" value="ECO:0007669"/>
    <property type="project" value="InterPro"/>
</dbReference>
<evidence type="ECO:0000313" key="3">
    <source>
        <dbReference type="Proteomes" id="UP000269154"/>
    </source>
</evidence>
<dbReference type="SUPFAM" id="SSF102198">
    <property type="entry name" value="Putative cyclase"/>
    <property type="match status" value="1"/>
</dbReference>
<protein>
    <submittedName>
        <fullName evidence="2">Cyclase family protein</fullName>
    </submittedName>
</protein>
<dbReference type="EMBL" id="RCBY01000083">
    <property type="protein sequence ID" value="RQH40888.1"/>
    <property type="molecule type" value="Genomic_DNA"/>
</dbReference>
<name>A0A3N6RFD3_9CYAN</name>
<accession>A0A3N6RFD3</accession>
<reference evidence="2 3" key="1">
    <citation type="journal article" date="2018" name="ACS Chem. Biol.">
        <title>Ketoreductase domain dysfunction expands chemodiversity: malyngamide biosynthesis in the cyanobacterium Okeania hirsuta.</title>
        <authorList>
            <person name="Moss N.A."/>
            <person name="Leao T."/>
            <person name="Rankin M."/>
            <person name="McCullough T.M."/>
            <person name="Qu P."/>
            <person name="Korobeynikov A."/>
            <person name="Smith J.L."/>
            <person name="Gerwick L."/>
            <person name="Gerwick W.H."/>
        </authorList>
    </citation>
    <scope>NUCLEOTIDE SEQUENCE [LARGE SCALE GENOMIC DNA]</scope>
    <source>
        <strain evidence="2 3">PAB10Feb10-1</strain>
    </source>
</reference>
<keyword evidence="1" id="KW-0732">Signal</keyword>
<organism evidence="2 3">
    <name type="scientific">Okeania hirsuta</name>
    <dbReference type="NCBI Taxonomy" id="1458930"/>
    <lineage>
        <taxon>Bacteria</taxon>
        <taxon>Bacillati</taxon>
        <taxon>Cyanobacteriota</taxon>
        <taxon>Cyanophyceae</taxon>
        <taxon>Oscillatoriophycideae</taxon>
        <taxon>Oscillatoriales</taxon>
        <taxon>Microcoleaceae</taxon>
        <taxon>Okeania</taxon>
    </lineage>
</organism>
<proteinExistence type="predicted"/>
<dbReference type="InterPro" id="IPR037175">
    <property type="entry name" value="KFase_sf"/>
</dbReference>
<gene>
    <name evidence="2" type="ORF">D5R40_15825</name>
</gene>